<keyword evidence="7 10" id="KW-0799">Topoisomerase</keyword>
<dbReference type="InterPro" id="IPR006171">
    <property type="entry name" value="TOPRIM_dom"/>
</dbReference>
<dbReference type="Gene3D" id="1.10.460.10">
    <property type="entry name" value="Topoisomerase I, domain 2"/>
    <property type="match status" value="1"/>
</dbReference>
<dbReference type="Proteomes" id="UP000006621">
    <property type="component" value="Chromosome"/>
</dbReference>
<dbReference type="PROSITE" id="PS00396">
    <property type="entry name" value="TOPO_IA_1"/>
    <property type="match status" value="1"/>
</dbReference>
<dbReference type="CDD" id="cd00186">
    <property type="entry name" value="TOP1Ac"/>
    <property type="match status" value="1"/>
</dbReference>
<dbReference type="PRINTS" id="PR00417">
    <property type="entry name" value="PRTPISMRASEI"/>
</dbReference>
<dbReference type="InterPro" id="IPR013826">
    <property type="entry name" value="Topo_IA_cen_sub3"/>
</dbReference>
<keyword evidence="15" id="KW-1185">Reference proteome</keyword>
<evidence type="ECO:0000259" key="13">
    <source>
        <dbReference type="PROSITE" id="PS52039"/>
    </source>
</evidence>
<dbReference type="InterPro" id="IPR003601">
    <property type="entry name" value="Topo_IA_2"/>
</dbReference>
<feature type="site" description="Interaction with DNA" evidence="10">
    <location>
        <position position="319"/>
    </location>
</feature>
<protein>
    <recommendedName>
        <fullName evidence="10">DNA topoisomerase 1</fullName>
        <ecNumber evidence="10">5.6.2.1</ecNumber>
    </recommendedName>
    <alternativeName>
        <fullName evidence="10">DNA topoisomerase I</fullName>
    </alternativeName>
</protein>
<feature type="site" description="Interaction with DNA" evidence="10">
    <location>
        <position position="152"/>
    </location>
</feature>
<dbReference type="eggNOG" id="COG0550">
    <property type="taxonomic scope" value="Bacteria"/>
</dbReference>
<dbReference type="GO" id="GO:0008270">
    <property type="term" value="F:zinc ion binding"/>
    <property type="evidence" value="ECO:0007669"/>
    <property type="project" value="UniProtKB-KW"/>
</dbReference>
<dbReference type="GO" id="GO:0003677">
    <property type="term" value="F:DNA binding"/>
    <property type="evidence" value="ECO:0007669"/>
    <property type="project" value="UniProtKB-KW"/>
</dbReference>
<dbReference type="GO" id="GO:0006265">
    <property type="term" value="P:DNA topological change"/>
    <property type="evidence" value="ECO:0007669"/>
    <property type="project" value="UniProtKB-UniRule"/>
</dbReference>
<proteinExistence type="inferred from homology"/>
<feature type="region of interest" description="Disordered" evidence="11">
    <location>
        <begin position="349"/>
        <end position="372"/>
    </location>
</feature>
<dbReference type="InterPro" id="IPR023406">
    <property type="entry name" value="Topo_IA_AS"/>
</dbReference>
<dbReference type="SMART" id="SM00493">
    <property type="entry name" value="TOPRIM"/>
    <property type="match status" value="1"/>
</dbReference>
<dbReference type="Pfam" id="PF01751">
    <property type="entry name" value="Toprim"/>
    <property type="match status" value="1"/>
</dbReference>
<evidence type="ECO:0000256" key="3">
    <source>
        <dbReference type="ARBA" id="ARBA00022723"/>
    </source>
</evidence>
<dbReference type="Pfam" id="PF01396">
    <property type="entry name" value="Zn_ribbon_Top1"/>
    <property type="match status" value="4"/>
</dbReference>
<gene>
    <name evidence="10" type="primary">topA</name>
    <name evidence="14" type="ordered locus">Flexsi_2037</name>
</gene>
<dbReference type="HOGENOM" id="CLU_002929_4_3_0"/>
<dbReference type="RefSeq" id="WP_013887116.1">
    <property type="nucleotide sequence ID" value="NC_015672.1"/>
</dbReference>
<dbReference type="InterPro" id="IPR000380">
    <property type="entry name" value="Topo_IA"/>
</dbReference>
<dbReference type="Gene3D" id="3.40.50.140">
    <property type="match status" value="1"/>
</dbReference>
<keyword evidence="3" id="KW-0479">Metal-binding</keyword>
<dbReference type="InterPro" id="IPR013825">
    <property type="entry name" value="Topo_IA_cen_sub2"/>
</dbReference>
<dbReference type="InterPro" id="IPR013824">
    <property type="entry name" value="Topo_IA_cen_sub1"/>
</dbReference>
<comment type="function">
    <text evidence="10">Releases the supercoiling and torsional tension of DNA, which is introduced during the DNA replication and transcription, by transiently cleaving and rejoining one strand of the DNA duplex. Introduces a single-strand break via transesterification at a target site in duplex DNA. The scissile phosphodiester is attacked by the catalytic tyrosine of the enzyme, resulting in the formation of a DNA-(5'-phosphotyrosyl)-enzyme intermediate and the expulsion of a 3'-OH DNA strand. The free DNA strand then undergoes passage around the unbroken strand, thus removing DNA supercoils. Finally, in the religation step, the DNA 3'-OH attacks the covalent intermediate to expel the active-site tyrosine and restore the DNA phosphodiester backbone.</text>
</comment>
<dbReference type="SMART" id="SM00436">
    <property type="entry name" value="TOP1Bc"/>
    <property type="match status" value="1"/>
</dbReference>
<feature type="domain" description="Topo IA-type catalytic" evidence="13">
    <location>
        <begin position="141"/>
        <end position="579"/>
    </location>
</feature>
<dbReference type="InterPro" id="IPR003602">
    <property type="entry name" value="Topo_IA_DNA-bd_dom"/>
</dbReference>
<dbReference type="STRING" id="717231.Flexsi_2037"/>
<dbReference type="InterPro" id="IPR005733">
    <property type="entry name" value="TopoI_bac-type"/>
</dbReference>
<feature type="site" description="Interaction with DNA" evidence="10">
    <location>
        <position position="151"/>
    </location>
</feature>
<dbReference type="CDD" id="cd03363">
    <property type="entry name" value="TOPRIM_TopoIA_TopoI"/>
    <property type="match status" value="1"/>
</dbReference>
<feature type="active site" description="O-(5'-phospho-DNA)-tyrosine intermediate" evidence="10">
    <location>
        <position position="317"/>
    </location>
</feature>
<dbReference type="NCBIfam" id="TIGR01051">
    <property type="entry name" value="topA_bact"/>
    <property type="match status" value="1"/>
</dbReference>
<evidence type="ECO:0000256" key="10">
    <source>
        <dbReference type="HAMAP-Rule" id="MF_00952"/>
    </source>
</evidence>
<evidence type="ECO:0000256" key="7">
    <source>
        <dbReference type="ARBA" id="ARBA00023029"/>
    </source>
</evidence>
<organism evidence="14 15">
    <name type="scientific">Flexistipes sinusarabici (strain ATCC 49648 / DSM 4947 / MAS 10)</name>
    <dbReference type="NCBI Taxonomy" id="717231"/>
    <lineage>
        <taxon>Bacteria</taxon>
        <taxon>Pseudomonadati</taxon>
        <taxon>Deferribacterota</taxon>
        <taxon>Deferribacteres</taxon>
        <taxon>Deferribacterales</taxon>
        <taxon>Flexistipitaceae</taxon>
        <taxon>Flexistipes</taxon>
    </lineage>
</organism>
<keyword evidence="8 10" id="KW-0238">DNA-binding</keyword>
<reference evidence="14 15" key="1">
    <citation type="journal article" date="2011" name="Stand. Genomic Sci.">
        <title>Genome sequence of the moderately thermophilic halophile Flexistipes sinusarabici strain (MAS10).</title>
        <authorList>
            <person name="Lapidus A."/>
            <person name="Chertkov O."/>
            <person name="Nolan M."/>
            <person name="Lucas S."/>
            <person name="Hammon N."/>
            <person name="Deshpande S."/>
            <person name="Cheng J.F."/>
            <person name="Tapia R."/>
            <person name="Han C."/>
            <person name="Goodwin L."/>
            <person name="Pitluck S."/>
            <person name="Liolios K."/>
            <person name="Pagani I."/>
            <person name="Ivanova N."/>
            <person name="Huntemann M."/>
            <person name="Mavromatis K."/>
            <person name="Mikhailova N."/>
            <person name="Pati A."/>
            <person name="Chen A."/>
            <person name="Palaniappan K."/>
            <person name="Land M."/>
            <person name="Hauser L."/>
            <person name="Brambilla E.M."/>
            <person name="Rohde M."/>
            <person name="Abt B."/>
            <person name="Spring S."/>
            <person name="Goker M."/>
            <person name="Bristow J."/>
            <person name="Eisen J.A."/>
            <person name="Markowitz V."/>
            <person name="Hugenholtz P."/>
            <person name="Kyrpides N.C."/>
            <person name="Klenk H.P."/>
            <person name="Woyke T."/>
        </authorList>
    </citation>
    <scope>NUCLEOTIDE SEQUENCE [LARGE SCALE GENOMIC DNA]</scope>
    <source>
        <strain evidence="15">DSM 4947 / MAS 10</strain>
    </source>
</reference>
<dbReference type="PROSITE" id="PS52039">
    <property type="entry name" value="TOPO_IA_2"/>
    <property type="match status" value="1"/>
</dbReference>
<name>F8E529_FLESM</name>
<feature type="site" description="Interaction with DNA" evidence="10">
    <location>
        <position position="160"/>
    </location>
</feature>
<evidence type="ECO:0000256" key="4">
    <source>
        <dbReference type="ARBA" id="ARBA00022771"/>
    </source>
</evidence>
<feature type="site" description="Interaction with DNA" evidence="10">
    <location>
        <position position="167"/>
    </location>
</feature>
<feature type="site" description="Interaction with DNA" evidence="10">
    <location>
        <position position="511"/>
    </location>
</feature>
<comment type="catalytic activity">
    <reaction evidence="1 10">
        <text>ATP-independent breakage of single-stranded DNA, followed by passage and rejoining.</text>
        <dbReference type="EC" id="5.6.2.1"/>
    </reaction>
</comment>
<keyword evidence="9 10" id="KW-0413">Isomerase</keyword>
<keyword evidence="4" id="KW-0863">Zinc-finger</keyword>
<feature type="site" description="Interaction with DNA" evidence="10">
    <location>
        <position position="155"/>
    </location>
</feature>
<dbReference type="InterPro" id="IPR013498">
    <property type="entry name" value="Topo_IA_Znf"/>
</dbReference>
<evidence type="ECO:0000256" key="1">
    <source>
        <dbReference type="ARBA" id="ARBA00000213"/>
    </source>
</evidence>
<dbReference type="SUPFAM" id="SSF56712">
    <property type="entry name" value="Prokaryotic type I DNA topoisomerase"/>
    <property type="match status" value="1"/>
</dbReference>
<dbReference type="OrthoDB" id="9804262at2"/>
<keyword evidence="6" id="KW-0460">Magnesium</keyword>
<evidence type="ECO:0000256" key="8">
    <source>
        <dbReference type="ARBA" id="ARBA00023125"/>
    </source>
</evidence>
<comment type="subunit">
    <text evidence="10">Monomer.</text>
</comment>
<dbReference type="PANTHER" id="PTHR42785:SF1">
    <property type="entry name" value="DNA TOPOISOMERASE"/>
    <property type="match status" value="1"/>
</dbReference>
<dbReference type="GO" id="GO:0003917">
    <property type="term" value="F:DNA topoisomerase type I (single strand cut, ATP-independent) activity"/>
    <property type="evidence" value="ECO:0007669"/>
    <property type="project" value="UniProtKB-UniRule"/>
</dbReference>
<dbReference type="SMART" id="SM00437">
    <property type="entry name" value="TOP1Ac"/>
    <property type="match status" value="1"/>
</dbReference>
<feature type="site" description="Interaction with DNA" evidence="10">
    <location>
        <position position="45"/>
    </location>
</feature>
<dbReference type="AlphaFoldDB" id="F8E529"/>
<feature type="compositionally biased region" description="Basic residues" evidence="11">
    <location>
        <begin position="350"/>
        <end position="359"/>
    </location>
</feature>
<sequence>MANVKSNQSPQKKGKNLVIVESPAKARTIERYLGRDFTVMASVGHVRDLPKNELGVEIEDNFTPKYKTIKGKKKIIDALKSAAKEADKIYLATDPDREGEAIAWHIATALKTKADNTYRVQFNEITKQGVNEGIKEPGRINMNRVNAQQSRRILDRLVGYKVSPLLWKPLKYGLSAGRVQSVALRLICEREEEIEKFVPKEYWTLDGYFKKSAGVPESKGEAVKARLEKKNGKKIEIPDEKKVREILNDLENKEAKVADVAKKELRQSPAAPFITSTLQQDANRKLGFTAKKTMMLAQQLYEGISLGSEGPVGLITYMRTDSTRVSSESVKQAKAFITKHFGEKFLGKGRSAKSQKKKAGTQDAHEAIRPTNVDKSPDNIKNFLTNDQYKLYKLIWDRFVASQMAPALFDQSTITITVGDYEFITKGKILKFPGFMKLYVESKENGENNEDSIIYDVEKDEKLEVKNYEEKQHFTSPPPRYSEARLVKTLEQKGIGRPSTYASIISTIIERNYVLLEEKKFRPTELGRIVNKLLISNFTNLFNAEFTAEMEKELDQVESGSKEWVELLNEFYKDFRKELNKAEEKFDADLTIDEKCPKCGKKLIIKYGKNGSFIACSGYPDCRFSCNFERDENGKIRLTDDKNGKSTGLKCEKCGSELVIKQSRCGEILACSAYPDCKNIKSFLRLKDGTLKVIEPGEKLEEKCPKCESELVVKSGKNGIFAACSSYPDCNYTANIKVDEDGNLKPQILKIDTVKCEKCDAEMVLKRSRRGSFFACPNYPDCKNTKAAVTNEDGLVTVKQKKAKSNTE</sequence>
<dbReference type="GO" id="GO:0005694">
    <property type="term" value="C:chromosome"/>
    <property type="evidence" value="ECO:0007669"/>
    <property type="project" value="InterPro"/>
</dbReference>
<dbReference type="InterPro" id="IPR028612">
    <property type="entry name" value="Topoisom_1_IA"/>
</dbReference>
<dbReference type="HAMAP" id="MF_00952">
    <property type="entry name" value="Topoisom_1_prok"/>
    <property type="match status" value="1"/>
</dbReference>
<dbReference type="Gene3D" id="3.30.65.10">
    <property type="entry name" value="Bacterial Topoisomerase I, domain 1"/>
    <property type="match status" value="4"/>
</dbReference>
<feature type="region of interest" description="Interaction with DNA" evidence="10">
    <location>
        <begin position="175"/>
        <end position="180"/>
    </location>
</feature>
<evidence type="ECO:0000256" key="9">
    <source>
        <dbReference type="ARBA" id="ARBA00023235"/>
    </source>
</evidence>
<dbReference type="KEGG" id="fsi:Flexsi_2037"/>
<dbReference type="Gene3D" id="2.70.20.10">
    <property type="entry name" value="Topoisomerase I, domain 3"/>
    <property type="match status" value="1"/>
</dbReference>
<evidence type="ECO:0000313" key="14">
    <source>
        <dbReference type="EMBL" id="AEI15665.1"/>
    </source>
</evidence>
<reference evidence="15" key="2">
    <citation type="submission" date="2011-06" db="EMBL/GenBank/DDBJ databases">
        <title>The complete genome of Flexistipes sinusarabici DSM 4947.</title>
        <authorList>
            <person name="Lucas S."/>
            <person name="Han J."/>
            <person name="Lapidus A."/>
            <person name="Bruce D."/>
            <person name="Goodwin L."/>
            <person name="Pitluck S."/>
            <person name="Peters L."/>
            <person name="Kyrpides N."/>
            <person name="Mavromatis K."/>
            <person name="Ivanova N."/>
            <person name="Mikhailova N."/>
            <person name="Chertkov O."/>
            <person name="Detter J.C."/>
            <person name="Tapia R."/>
            <person name="Han C."/>
            <person name="Land M."/>
            <person name="Hauser L."/>
            <person name="Markowitz V."/>
            <person name="Cheng J.-F."/>
            <person name="Hugenholtz P."/>
            <person name="Woyke T."/>
            <person name="Wu D."/>
            <person name="Spring S."/>
            <person name="Schroeder M."/>
            <person name="Brambilla E."/>
            <person name="Klenk H.-P."/>
            <person name="Eisen J.A."/>
        </authorList>
    </citation>
    <scope>NUCLEOTIDE SEQUENCE [LARGE SCALE GENOMIC DNA]</scope>
    <source>
        <strain evidence="15">DSM 4947 / MAS 10</strain>
    </source>
</reference>
<dbReference type="Gene3D" id="1.10.290.10">
    <property type="entry name" value="Topoisomerase I, domain 4"/>
    <property type="match status" value="1"/>
</dbReference>
<evidence type="ECO:0000256" key="2">
    <source>
        <dbReference type="ARBA" id="ARBA00009446"/>
    </source>
</evidence>
<dbReference type="PROSITE" id="PS50880">
    <property type="entry name" value="TOPRIM"/>
    <property type="match status" value="1"/>
</dbReference>
<evidence type="ECO:0000313" key="15">
    <source>
        <dbReference type="Proteomes" id="UP000006621"/>
    </source>
</evidence>
<dbReference type="PANTHER" id="PTHR42785">
    <property type="entry name" value="DNA TOPOISOMERASE, TYPE IA, CORE"/>
    <property type="match status" value="1"/>
</dbReference>
<dbReference type="EMBL" id="CP002858">
    <property type="protein sequence ID" value="AEI15665.1"/>
    <property type="molecule type" value="Genomic_DNA"/>
</dbReference>
<evidence type="ECO:0000256" key="6">
    <source>
        <dbReference type="ARBA" id="ARBA00022842"/>
    </source>
</evidence>
<dbReference type="InterPro" id="IPR023405">
    <property type="entry name" value="Topo_IA_core_domain"/>
</dbReference>
<dbReference type="SUPFAM" id="SSF57783">
    <property type="entry name" value="Zinc beta-ribbon"/>
    <property type="match status" value="4"/>
</dbReference>
<dbReference type="InterPro" id="IPR013497">
    <property type="entry name" value="Topo_IA_cen"/>
</dbReference>
<evidence type="ECO:0000256" key="11">
    <source>
        <dbReference type="SAM" id="MobiDB-lite"/>
    </source>
</evidence>
<comment type="similarity">
    <text evidence="2 10">Belongs to the type IA topoisomerase family.</text>
</comment>
<accession>F8E529</accession>
<keyword evidence="5" id="KW-0862">Zinc</keyword>
<dbReference type="Pfam" id="PF01131">
    <property type="entry name" value="Topoisom_bac"/>
    <property type="match status" value="1"/>
</dbReference>
<evidence type="ECO:0000259" key="12">
    <source>
        <dbReference type="PROSITE" id="PS50880"/>
    </source>
</evidence>
<dbReference type="eggNOG" id="COG0551">
    <property type="taxonomic scope" value="Bacteria"/>
</dbReference>
<feature type="domain" description="Toprim" evidence="12">
    <location>
        <begin position="15"/>
        <end position="125"/>
    </location>
</feature>
<dbReference type="EC" id="5.6.2.1" evidence="10"/>
<dbReference type="InterPro" id="IPR034149">
    <property type="entry name" value="TOPRIM_TopoI"/>
</dbReference>
<evidence type="ECO:0000256" key="5">
    <source>
        <dbReference type="ARBA" id="ARBA00022833"/>
    </source>
</evidence>